<proteinExistence type="predicted"/>
<dbReference type="PROSITE" id="PS50075">
    <property type="entry name" value="CARRIER"/>
    <property type="match status" value="1"/>
</dbReference>
<accession>A0A1F5ZWA7</accession>
<dbReference type="InterPro" id="IPR036736">
    <property type="entry name" value="ACP-like_sf"/>
</dbReference>
<dbReference type="AlphaFoldDB" id="A0A1F5ZWA7"/>
<feature type="domain" description="Carrier" evidence="1">
    <location>
        <begin position="1"/>
        <end position="78"/>
    </location>
</feature>
<dbReference type="Proteomes" id="UP000176253">
    <property type="component" value="Unassembled WGS sequence"/>
</dbReference>
<evidence type="ECO:0000313" key="2">
    <source>
        <dbReference type="EMBL" id="OGG16759.1"/>
    </source>
</evidence>
<evidence type="ECO:0000259" key="1">
    <source>
        <dbReference type="PROSITE" id="PS50075"/>
    </source>
</evidence>
<reference evidence="2 3" key="1">
    <citation type="journal article" date="2016" name="Nat. Commun.">
        <title>Thousands of microbial genomes shed light on interconnected biogeochemical processes in an aquifer system.</title>
        <authorList>
            <person name="Anantharaman K."/>
            <person name="Brown C.T."/>
            <person name="Hug L.A."/>
            <person name="Sharon I."/>
            <person name="Castelle C.J."/>
            <person name="Probst A.J."/>
            <person name="Thomas B.C."/>
            <person name="Singh A."/>
            <person name="Wilkins M.J."/>
            <person name="Karaoz U."/>
            <person name="Brodie E.L."/>
            <person name="Williams K.H."/>
            <person name="Hubbard S.S."/>
            <person name="Banfield J.F."/>
        </authorList>
    </citation>
    <scope>NUCLEOTIDE SEQUENCE [LARGE SCALE GENOMIC DNA]</scope>
</reference>
<dbReference type="Gene3D" id="1.10.1200.10">
    <property type="entry name" value="ACP-like"/>
    <property type="match status" value="1"/>
</dbReference>
<comment type="caution">
    <text evidence="2">The sequence shown here is derived from an EMBL/GenBank/DDBJ whole genome shotgun (WGS) entry which is preliminary data.</text>
</comment>
<organism evidence="2 3">
    <name type="scientific">Candidatus Gottesmanbacteria bacterium RIFCSPHIGHO2_02_FULL_39_14</name>
    <dbReference type="NCBI Taxonomy" id="1798383"/>
    <lineage>
        <taxon>Bacteria</taxon>
        <taxon>Candidatus Gottesmaniibacteriota</taxon>
    </lineage>
</organism>
<protein>
    <recommendedName>
        <fullName evidence="1">Carrier domain-containing protein</fullName>
    </recommendedName>
</protein>
<dbReference type="STRING" id="1798383.A3D78_01530"/>
<dbReference type="InterPro" id="IPR009081">
    <property type="entry name" value="PP-bd_ACP"/>
</dbReference>
<dbReference type="SUPFAM" id="SSF47336">
    <property type="entry name" value="ACP-like"/>
    <property type="match status" value="1"/>
</dbReference>
<sequence length="81" mass="9201">METQINKLKKIMADKFGVPQDLITSQSNLTSDLNLGNLEISDLISIIIHEFDLNIKGEDQIEQIKTVEDLLNLIDNFSEEL</sequence>
<name>A0A1F5ZWA7_9BACT</name>
<dbReference type="EMBL" id="MFJM01000053">
    <property type="protein sequence ID" value="OGG16759.1"/>
    <property type="molecule type" value="Genomic_DNA"/>
</dbReference>
<evidence type="ECO:0000313" key="3">
    <source>
        <dbReference type="Proteomes" id="UP000176253"/>
    </source>
</evidence>
<gene>
    <name evidence="2" type="ORF">A3D78_01530</name>
</gene>